<name>A0A7M5X9P4_9CNID</name>
<dbReference type="EnsemblMetazoa" id="CLYHEMT019886.2">
    <property type="protein sequence ID" value="CLYHEMP019886.2"/>
    <property type="gene ID" value="CLYHEMG019886"/>
</dbReference>
<dbReference type="Proteomes" id="UP000594262">
    <property type="component" value="Unplaced"/>
</dbReference>
<dbReference type="AlphaFoldDB" id="A0A7M5X9P4"/>
<protein>
    <recommendedName>
        <fullName evidence="1">Tc1-like transposase DDE domain-containing protein</fullName>
    </recommendedName>
</protein>
<keyword evidence="3" id="KW-1185">Reference proteome</keyword>
<proteinExistence type="predicted"/>
<accession>A0A7M5X9P4</accession>
<evidence type="ECO:0000313" key="2">
    <source>
        <dbReference type="EnsemblMetazoa" id="CLYHEMP019886.2"/>
    </source>
</evidence>
<sequence>MAKTMKGKRKKMTYAQSCQLRALVQYGKVKVPQILRNEGNRFPGFKGIPRSTMYRHSQIPLDGNEPFDKRKQNPGRTPLLNERDYRAVKRQIKILRTFEGSFSSKRLQLSLPEIQQKASNSTFRRHLGKIGYGYRSTRRKGILKQKDLKSRLDYAKRIKRLGLGLEFWKQGISFYLDAVGFIYKQNPLDQARAPTSREWRRRDEGLTFGCTAKGQKEGSTQIKFMVAISFQQGSTQIKFMVAISFQQGVVLCEQYENRLCGRKFSTMIRKKFPVAFMLSINPKSKRVLQDGCPVQNSRRAKRALEKLGAHLFCIPARSPDLNPIENFFHLVGKEIRKEAIDKQVTHETKEEFAMRVKNILLNYPKDKIDKIILSMDKRIEAVIANHGQRTKY</sequence>
<reference evidence="2" key="1">
    <citation type="submission" date="2021-01" db="UniProtKB">
        <authorList>
            <consortium name="EnsemblMetazoa"/>
        </authorList>
    </citation>
    <scope>IDENTIFICATION</scope>
</reference>
<feature type="domain" description="Tc1-like transposase DDE" evidence="1">
    <location>
        <begin position="235"/>
        <end position="341"/>
    </location>
</feature>
<dbReference type="OrthoDB" id="10006939at2759"/>
<dbReference type="Gene3D" id="3.30.420.10">
    <property type="entry name" value="Ribonuclease H-like superfamily/Ribonuclease H"/>
    <property type="match status" value="1"/>
</dbReference>
<organism evidence="2 3">
    <name type="scientific">Clytia hemisphaerica</name>
    <dbReference type="NCBI Taxonomy" id="252671"/>
    <lineage>
        <taxon>Eukaryota</taxon>
        <taxon>Metazoa</taxon>
        <taxon>Cnidaria</taxon>
        <taxon>Hydrozoa</taxon>
        <taxon>Hydroidolina</taxon>
        <taxon>Leptothecata</taxon>
        <taxon>Obeliida</taxon>
        <taxon>Clytiidae</taxon>
        <taxon>Clytia</taxon>
    </lineage>
</organism>
<evidence type="ECO:0000259" key="1">
    <source>
        <dbReference type="Pfam" id="PF13358"/>
    </source>
</evidence>
<dbReference type="Pfam" id="PF13358">
    <property type="entry name" value="DDE_3"/>
    <property type="match status" value="1"/>
</dbReference>
<evidence type="ECO:0000313" key="3">
    <source>
        <dbReference type="Proteomes" id="UP000594262"/>
    </source>
</evidence>
<dbReference type="InterPro" id="IPR036397">
    <property type="entry name" value="RNaseH_sf"/>
</dbReference>
<dbReference type="InterPro" id="IPR038717">
    <property type="entry name" value="Tc1-like_DDE_dom"/>
</dbReference>
<dbReference type="GO" id="GO:0003676">
    <property type="term" value="F:nucleic acid binding"/>
    <property type="evidence" value="ECO:0007669"/>
    <property type="project" value="InterPro"/>
</dbReference>